<evidence type="ECO:0000313" key="2">
    <source>
        <dbReference type="Proteomes" id="UP001165960"/>
    </source>
</evidence>
<dbReference type="EMBL" id="QTSX02006516">
    <property type="protein sequence ID" value="KAJ9053481.1"/>
    <property type="molecule type" value="Genomic_DNA"/>
</dbReference>
<keyword evidence="2" id="KW-1185">Reference proteome</keyword>
<reference evidence="1" key="1">
    <citation type="submission" date="2022-04" db="EMBL/GenBank/DDBJ databases">
        <title>Genome of the entomopathogenic fungus Entomophthora muscae.</title>
        <authorList>
            <person name="Elya C."/>
            <person name="Lovett B.R."/>
            <person name="Lee E."/>
            <person name="Macias A.M."/>
            <person name="Hajek A.E."/>
            <person name="De Bivort B.L."/>
            <person name="Kasson M.T."/>
            <person name="De Fine Licht H.H."/>
            <person name="Stajich J.E."/>
        </authorList>
    </citation>
    <scope>NUCLEOTIDE SEQUENCE</scope>
    <source>
        <strain evidence="1">Berkeley</strain>
    </source>
</reference>
<gene>
    <name evidence="1" type="ORF">DSO57_1023868</name>
</gene>
<dbReference type="Proteomes" id="UP001165960">
    <property type="component" value="Unassembled WGS sequence"/>
</dbReference>
<name>A0ACC2RTV9_9FUNG</name>
<evidence type="ECO:0000313" key="1">
    <source>
        <dbReference type="EMBL" id="KAJ9053481.1"/>
    </source>
</evidence>
<organism evidence="1 2">
    <name type="scientific">Entomophthora muscae</name>
    <dbReference type="NCBI Taxonomy" id="34485"/>
    <lineage>
        <taxon>Eukaryota</taxon>
        <taxon>Fungi</taxon>
        <taxon>Fungi incertae sedis</taxon>
        <taxon>Zoopagomycota</taxon>
        <taxon>Entomophthoromycotina</taxon>
        <taxon>Entomophthoromycetes</taxon>
        <taxon>Entomophthorales</taxon>
        <taxon>Entomophthoraceae</taxon>
        <taxon>Entomophthora</taxon>
    </lineage>
</organism>
<sequence length="56" mass="6557">MKGCNNYIKDFYYQLWFNSAEFNEFSIDPHHTLVAEAIDNHQKSMLNTFGLSLLLS</sequence>
<proteinExistence type="predicted"/>
<accession>A0ACC2RTV9</accession>
<protein>
    <submittedName>
        <fullName evidence="1">Uncharacterized protein</fullName>
    </submittedName>
</protein>
<comment type="caution">
    <text evidence="1">The sequence shown here is derived from an EMBL/GenBank/DDBJ whole genome shotgun (WGS) entry which is preliminary data.</text>
</comment>